<gene>
    <name evidence="1" type="ORF">AVDCRST_MAG54-3701</name>
</gene>
<proteinExistence type="predicted"/>
<evidence type="ECO:0000313" key="1">
    <source>
        <dbReference type="EMBL" id="CAA9282207.1"/>
    </source>
</evidence>
<evidence type="ECO:0008006" key="2">
    <source>
        <dbReference type="Google" id="ProtNLM"/>
    </source>
</evidence>
<name>A0A6J4JM90_9PSEU</name>
<organism evidence="1">
    <name type="scientific">uncultured Actinomycetospora sp</name>
    <dbReference type="NCBI Taxonomy" id="1135996"/>
    <lineage>
        <taxon>Bacteria</taxon>
        <taxon>Bacillati</taxon>
        <taxon>Actinomycetota</taxon>
        <taxon>Actinomycetes</taxon>
        <taxon>Pseudonocardiales</taxon>
        <taxon>Pseudonocardiaceae</taxon>
        <taxon>Actinomycetospora</taxon>
        <taxon>environmental samples</taxon>
    </lineage>
</organism>
<dbReference type="InterPro" id="IPR054058">
    <property type="entry name" value="HTH_67"/>
</dbReference>
<protein>
    <recommendedName>
        <fullName evidence="2">SalK</fullName>
    </recommendedName>
</protein>
<reference evidence="1" key="1">
    <citation type="submission" date="2020-02" db="EMBL/GenBank/DDBJ databases">
        <authorList>
            <person name="Meier V. D."/>
        </authorList>
    </citation>
    <scope>NUCLEOTIDE SEQUENCE</scope>
    <source>
        <strain evidence="1">AVDCRST_MAG54</strain>
    </source>
</reference>
<dbReference type="Pfam" id="PF21863">
    <property type="entry name" value="HTH_67"/>
    <property type="match status" value="1"/>
</dbReference>
<dbReference type="AlphaFoldDB" id="A0A6J4JM90"/>
<accession>A0A6J4JM90</accession>
<sequence>MVRQGGDARTILRVDDARRLWSLFEPLHAVTYFTVEARTASDAVGLRGFWMAYAAQRAAPLGAVGPEVAHAAFHGFHRLRTERALPDAWDLADPARCLTARSTGAGAALHRLLGEEAAHRPEIAEAAALAGAAADAADAEGRVLGAANQALPRPDEPVRALWQAATTLREHRGDGHVAVLVATGLGPVAAHRLKAAAGELNGSTTRQARRFDEDAWAEGAQELRERGWLDDADRLTDAGHAGHAEIEAATDRLAARPWAALGREGTDRLALLLAPLVDAVVAGHAFTPGNPIGLVRH</sequence>
<dbReference type="NCBIfam" id="NF047719">
    <property type="entry name" value="SCO6745_fam_HTH"/>
    <property type="match status" value="1"/>
</dbReference>
<dbReference type="EMBL" id="CADCTH010000470">
    <property type="protein sequence ID" value="CAA9282207.1"/>
    <property type="molecule type" value="Genomic_DNA"/>
</dbReference>